<dbReference type="PANTHER" id="PTHR45974:SF134">
    <property type="entry name" value="OS01G0960400 PROTEIN"/>
    <property type="match status" value="1"/>
</dbReference>
<dbReference type="Pfam" id="PF00560">
    <property type="entry name" value="LRR_1"/>
    <property type="match status" value="2"/>
</dbReference>
<dbReference type="Proteomes" id="UP000265520">
    <property type="component" value="Unassembled WGS sequence"/>
</dbReference>
<dbReference type="SUPFAM" id="SSF52058">
    <property type="entry name" value="L domain-like"/>
    <property type="match status" value="1"/>
</dbReference>
<keyword evidence="4" id="KW-0472">Membrane</keyword>
<evidence type="ECO:0000256" key="4">
    <source>
        <dbReference type="ARBA" id="ARBA00023136"/>
    </source>
</evidence>
<dbReference type="InterPro" id="IPR032675">
    <property type="entry name" value="LRR_dom_sf"/>
</dbReference>
<dbReference type="GO" id="GO:0016020">
    <property type="term" value="C:membrane"/>
    <property type="evidence" value="ECO:0007669"/>
    <property type="project" value="UniProtKB-SubCell"/>
</dbReference>
<evidence type="ECO:0000256" key="1">
    <source>
        <dbReference type="ARBA" id="ARBA00004370"/>
    </source>
</evidence>
<comment type="subcellular location">
    <subcellularLocation>
        <location evidence="1">Membrane</location>
    </subcellularLocation>
</comment>
<dbReference type="PANTHER" id="PTHR45974">
    <property type="entry name" value="RECEPTOR-LIKE PROTEIN 55"/>
    <property type="match status" value="1"/>
</dbReference>
<keyword evidence="7" id="KW-1185">Reference proteome</keyword>
<dbReference type="AlphaFoldDB" id="A0A392NU22"/>
<name>A0A392NU22_9FABA</name>
<reference evidence="6 7" key="1">
    <citation type="journal article" date="2018" name="Front. Plant Sci.">
        <title>Red Clover (Trifolium pratense) and Zigzag Clover (T. medium) - A Picture of Genomic Similarities and Differences.</title>
        <authorList>
            <person name="Dluhosova J."/>
            <person name="Istvanek J."/>
            <person name="Nedelnik J."/>
            <person name="Repkova J."/>
        </authorList>
    </citation>
    <scope>NUCLEOTIDE SEQUENCE [LARGE SCALE GENOMIC DNA]</scope>
    <source>
        <strain evidence="7">cv. 10/8</strain>
        <tissue evidence="6">Leaf</tissue>
    </source>
</reference>
<dbReference type="GO" id="GO:0016301">
    <property type="term" value="F:kinase activity"/>
    <property type="evidence" value="ECO:0007669"/>
    <property type="project" value="UniProtKB-KW"/>
</dbReference>
<proteinExistence type="predicted"/>
<dbReference type="EMBL" id="LXQA010050553">
    <property type="protein sequence ID" value="MCI02904.1"/>
    <property type="molecule type" value="Genomic_DNA"/>
</dbReference>
<dbReference type="Gene3D" id="3.80.10.10">
    <property type="entry name" value="Ribonuclease Inhibitor"/>
    <property type="match status" value="1"/>
</dbReference>
<organism evidence="6 7">
    <name type="scientific">Trifolium medium</name>
    <dbReference type="NCBI Taxonomy" id="97028"/>
    <lineage>
        <taxon>Eukaryota</taxon>
        <taxon>Viridiplantae</taxon>
        <taxon>Streptophyta</taxon>
        <taxon>Embryophyta</taxon>
        <taxon>Tracheophyta</taxon>
        <taxon>Spermatophyta</taxon>
        <taxon>Magnoliopsida</taxon>
        <taxon>eudicotyledons</taxon>
        <taxon>Gunneridae</taxon>
        <taxon>Pentapetalae</taxon>
        <taxon>rosids</taxon>
        <taxon>fabids</taxon>
        <taxon>Fabales</taxon>
        <taxon>Fabaceae</taxon>
        <taxon>Papilionoideae</taxon>
        <taxon>50 kb inversion clade</taxon>
        <taxon>NPAAA clade</taxon>
        <taxon>Hologalegina</taxon>
        <taxon>IRL clade</taxon>
        <taxon>Trifolieae</taxon>
        <taxon>Trifolium</taxon>
    </lineage>
</organism>
<accession>A0A392NU22</accession>
<evidence type="ECO:0000256" key="5">
    <source>
        <dbReference type="ARBA" id="ARBA00023180"/>
    </source>
</evidence>
<keyword evidence="5" id="KW-0325">Glycoprotein</keyword>
<comment type="caution">
    <text evidence="6">The sequence shown here is derived from an EMBL/GenBank/DDBJ whole genome shotgun (WGS) entry which is preliminary data.</text>
</comment>
<evidence type="ECO:0000256" key="3">
    <source>
        <dbReference type="ARBA" id="ARBA00022737"/>
    </source>
</evidence>
<evidence type="ECO:0000313" key="6">
    <source>
        <dbReference type="EMBL" id="MCI02904.1"/>
    </source>
</evidence>
<keyword evidence="6" id="KW-0418">Kinase</keyword>
<evidence type="ECO:0000256" key="2">
    <source>
        <dbReference type="ARBA" id="ARBA00022729"/>
    </source>
</evidence>
<keyword evidence="6" id="KW-0675">Receptor</keyword>
<evidence type="ECO:0000313" key="7">
    <source>
        <dbReference type="Proteomes" id="UP000265520"/>
    </source>
</evidence>
<keyword evidence="6" id="KW-0808">Transferase</keyword>
<sequence length="85" mass="9654">MSKLLKLSLKNCNLKGPIPDLSRMPHLLYLQRVKTMHFSDLSFNQLNESIPSRLSENITTIDLSNNELTGTIPSSFSSLPRLQRL</sequence>
<protein>
    <submittedName>
        <fullName evidence="6">Putative LRR receptor-like serine/threonine-protein kinase</fullName>
    </submittedName>
</protein>
<keyword evidence="3" id="KW-0677">Repeat</keyword>
<dbReference type="InterPro" id="IPR001611">
    <property type="entry name" value="Leu-rich_rpt"/>
</dbReference>
<gene>
    <name evidence="6" type="ORF">A2U01_0023938</name>
</gene>
<keyword evidence="2" id="KW-0732">Signal</keyword>